<keyword evidence="1" id="KW-1133">Transmembrane helix</keyword>
<keyword evidence="3" id="KW-1185">Reference proteome</keyword>
<feature type="transmembrane region" description="Helical" evidence="1">
    <location>
        <begin position="6"/>
        <end position="23"/>
    </location>
</feature>
<dbReference type="EMBL" id="JBHMAU010000009">
    <property type="protein sequence ID" value="MFB9774959.1"/>
    <property type="molecule type" value="Genomic_DNA"/>
</dbReference>
<dbReference type="Proteomes" id="UP001589707">
    <property type="component" value="Unassembled WGS sequence"/>
</dbReference>
<evidence type="ECO:0000256" key="1">
    <source>
        <dbReference type="SAM" id="Phobius"/>
    </source>
</evidence>
<keyword evidence="1" id="KW-0472">Membrane</keyword>
<gene>
    <name evidence="2" type="ORF">ACFFN1_00725</name>
</gene>
<sequence length="116" mass="12331">MFYAVAASLIAASVAIAIIGLASRNGTLERNWFAGTRTPATMRDDTSWAVAQKTGWKLYFVNAALLFVSGVGLIILVLTGSSDEIIAVWVLFWAGCVVAVAVIQAIRSNNAAKRAE</sequence>
<dbReference type="RefSeq" id="WP_376837671.1">
    <property type="nucleotide sequence ID" value="NZ_JBHMAU010000009.1"/>
</dbReference>
<evidence type="ECO:0000313" key="3">
    <source>
        <dbReference type="Proteomes" id="UP001589707"/>
    </source>
</evidence>
<dbReference type="InterPro" id="IPR025962">
    <property type="entry name" value="SdpI/YhfL"/>
</dbReference>
<reference evidence="2 3" key="1">
    <citation type="submission" date="2024-09" db="EMBL/GenBank/DDBJ databases">
        <authorList>
            <person name="Sun Q."/>
            <person name="Mori K."/>
        </authorList>
    </citation>
    <scope>NUCLEOTIDE SEQUENCE [LARGE SCALE GENOMIC DNA]</scope>
    <source>
        <strain evidence="2 3">JCM 11683</strain>
    </source>
</reference>
<keyword evidence="1" id="KW-0812">Transmembrane</keyword>
<feature type="transmembrane region" description="Helical" evidence="1">
    <location>
        <begin position="85"/>
        <end position="106"/>
    </location>
</feature>
<protein>
    <submittedName>
        <fullName evidence="2">SdpI family protein</fullName>
    </submittedName>
</protein>
<name>A0ABV5WXQ7_9MICO</name>
<comment type="caution">
    <text evidence="2">The sequence shown here is derived from an EMBL/GenBank/DDBJ whole genome shotgun (WGS) entry which is preliminary data.</text>
</comment>
<feature type="transmembrane region" description="Helical" evidence="1">
    <location>
        <begin position="58"/>
        <end position="79"/>
    </location>
</feature>
<dbReference type="Pfam" id="PF13630">
    <property type="entry name" value="SdpI"/>
    <property type="match status" value="1"/>
</dbReference>
<organism evidence="2 3">
    <name type="scientific">Brevibacterium otitidis</name>
    <dbReference type="NCBI Taxonomy" id="53364"/>
    <lineage>
        <taxon>Bacteria</taxon>
        <taxon>Bacillati</taxon>
        <taxon>Actinomycetota</taxon>
        <taxon>Actinomycetes</taxon>
        <taxon>Micrococcales</taxon>
        <taxon>Brevibacteriaceae</taxon>
        <taxon>Brevibacterium</taxon>
    </lineage>
</organism>
<proteinExistence type="predicted"/>
<evidence type="ECO:0000313" key="2">
    <source>
        <dbReference type="EMBL" id="MFB9774959.1"/>
    </source>
</evidence>
<accession>A0ABV5WXQ7</accession>